<keyword evidence="1" id="KW-0472">Membrane</keyword>
<dbReference type="EMBL" id="CP104694">
    <property type="protein sequence ID" value="UXI68019.1"/>
    <property type="molecule type" value="Genomic_DNA"/>
</dbReference>
<name>A0ABY6BE49_9GAMM</name>
<dbReference type="Proteomes" id="UP001064632">
    <property type="component" value="Chromosome"/>
</dbReference>
<evidence type="ECO:0000313" key="3">
    <source>
        <dbReference type="Proteomes" id="UP001064632"/>
    </source>
</evidence>
<dbReference type="RefSeq" id="WP_261694986.1">
    <property type="nucleotide sequence ID" value="NZ_CP104694.1"/>
</dbReference>
<organism evidence="2 3">
    <name type="scientific">Tahibacter amnicola</name>
    <dbReference type="NCBI Taxonomy" id="2976241"/>
    <lineage>
        <taxon>Bacteria</taxon>
        <taxon>Pseudomonadati</taxon>
        <taxon>Pseudomonadota</taxon>
        <taxon>Gammaproteobacteria</taxon>
        <taxon>Lysobacterales</taxon>
        <taxon>Rhodanobacteraceae</taxon>
        <taxon>Tahibacter</taxon>
    </lineage>
</organism>
<evidence type="ECO:0000256" key="1">
    <source>
        <dbReference type="SAM" id="Phobius"/>
    </source>
</evidence>
<feature type="transmembrane region" description="Helical" evidence="1">
    <location>
        <begin position="106"/>
        <end position="128"/>
    </location>
</feature>
<sequence>MDNSRYSPPKARVADENELNRSDAEITRREHLRTEIQLKSVGNLYLFGATMMILALGAIVYFAATRNTPRGDEIAFFIFYSVLAAISVAMGLGFRRLRPWVKIPGTILSVIGLLGFPLGTLINSWILYQIHGEKGRVVLAPTYQAIIDATPHVKYERKLGEKIAAWGLVVLVAVGAAAILAAISR</sequence>
<accession>A0ABY6BE49</accession>
<evidence type="ECO:0000313" key="2">
    <source>
        <dbReference type="EMBL" id="UXI68019.1"/>
    </source>
</evidence>
<proteinExistence type="predicted"/>
<keyword evidence="1" id="KW-1133">Transmembrane helix</keyword>
<feature type="transmembrane region" description="Helical" evidence="1">
    <location>
        <begin position="43"/>
        <end position="62"/>
    </location>
</feature>
<keyword evidence="1" id="KW-0812">Transmembrane</keyword>
<reference evidence="2" key="1">
    <citation type="submission" date="2022-09" db="EMBL/GenBank/DDBJ databases">
        <title>Tahibacter sp. nov., isolated from a fresh water.</title>
        <authorList>
            <person name="Baek J.H."/>
            <person name="Lee J.K."/>
            <person name="Kim J.M."/>
            <person name="Jeon C.O."/>
        </authorList>
    </citation>
    <scope>NUCLEOTIDE SEQUENCE</scope>
    <source>
        <strain evidence="2">W38</strain>
    </source>
</reference>
<gene>
    <name evidence="2" type="ORF">N4264_25390</name>
</gene>
<keyword evidence="3" id="KW-1185">Reference proteome</keyword>
<protein>
    <submittedName>
        <fullName evidence="2">Uncharacterized protein</fullName>
    </submittedName>
</protein>
<feature type="transmembrane region" description="Helical" evidence="1">
    <location>
        <begin position="74"/>
        <end position="94"/>
    </location>
</feature>
<feature type="transmembrane region" description="Helical" evidence="1">
    <location>
        <begin position="163"/>
        <end position="183"/>
    </location>
</feature>